<keyword evidence="3" id="KW-1185">Reference proteome</keyword>
<feature type="transmembrane region" description="Helical" evidence="1">
    <location>
        <begin position="222"/>
        <end position="246"/>
    </location>
</feature>
<keyword evidence="1" id="KW-0812">Transmembrane</keyword>
<dbReference type="InParanoid" id="D8QAE2"/>
<keyword evidence="1" id="KW-0472">Membrane</keyword>
<dbReference type="EMBL" id="GL377308">
    <property type="protein sequence ID" value="EFI95821.1"/>
    <property type="molecule type" value="Genomic_DNA"/>
</dbReference>
<dbReference type="OrthoDB" id="3174319at2759"/>
<evidence type="ECO:0000313" key="2">
    <source>
        <dbReference type="EMBL" id="EFI95821.1"/>
    </source>
</evidence>
<keyword evidence="1" id="KW-1133">Transmembrane helix</keyword>
<feature type="non-terminal residue" evidence="2">
    <location>
        <position position="330"/>
    </location>
</feature>
<accession>D8QAE2</accession>
<feature type="transmembrane region" description="Helical" evidence="1">
    <location>
        <begin position="32"/>
        <end position="49"/>
    </location>
</feature>
<feature type="transmembrane region" description="Helical" evidence="1">
    <location>
        <begin position="100"/>
        <end position="120"/>
    </location>
</feature>
<organism evidence="3">
    <name type="scientific">Schizophyllum commune (strain H4-8 / FGSC 9210)</name>
    <name type="common">Split gill fungus</name>
    <dbReference type="NCBI Taxonomy" id="578458"/>
    <lineage>
        <taxon>Eukaryota</taxon>
        <taxon>Fungi</taxon>
        <taxon>Dikarya</taxon>
        <taxon>Basidiomycota</taxon>
        <taxon>Agaricomycotina</taxon>
        <taxon>Agaricomycetes</taxon>
        <taxon>Agaricomycetidae</taxon>
        <taxon>Agaricales</taxon>
        <taxon>Schizophyllaceae</taxon>
        <taxon>Schizophyllum</taxon>
    </lineage>
</organism>
<name>D8QAE2_SCHCM</name>
<feature type="transmembrane region" description="Helical" evidence="1">
    <location>
        <begin position="182"/>
        <end position="201"/>
    </location>
</feature>
<feature type="transmembrane region" description="Helical" evidence="1">
    <location>
        <begin position="141"/>
        <end position="162"/>
    </location>
</feature>
<dbReference type="AlphaFoldDB" id="D8QAE2"/>
<dbReference type="VEuPathDB" id="FungiDB:SCHCODRAFT_01355554"/>
<evidence type="ECO:0000256" key="1">
    <source>
        <dbReference type="SAM" id="Phobius"/>
    </source>
</evidence>
<sequence length="330" mass="36695">MLGKPAHARLSPSSMDDILKYKAFMLQVGLDLAFYGVQAALFIPVACVYARRRRKLGPPVLTVMLLFLMSTLSAVLAVVFRQTQFAIDSSSTTFQRQERVARTISLSVVFSVFYRVNYFASDIVVVHRAWVLWPNNRLAKGVLASYLSASLLGVIIDCILVIRYGRDSGLAPPAAETLAKTVPLLVTNLATTFLVGIRFWQYQHNIRRYLGPLTQRTKVEKVLVLFMESGFAYCLVWIAGLVIQVLNGGDVTVSTYGIVGQAYHCISGIYPTAVVLATITQREEMHSVLFSTHSLRFASNLSEEFHPEAPQVFDSDSLRDGFPPQHLVVT</sequence>
<dbReference type="Proteomes" id="UP000007431">
    <property type="component" value="Unassembled WGS sequence"/>
</dbReference>
<protein>
    <submittedName>
        <fullName evidence="2">Uncharacterized protein</fullName>
    </submittedName>
</protein>
<gene>
    <name evidence="2" type="ORF">SCHCODRAFT_110888</name>
</gene>
<dbReference type="KEGG" id="scm:SCHCO_01355554"/>
<dbReference type="GeneID" id="9592465"/>
<feature type="transmembrane region" description="Helical" evidence="1">
    <location>
        <begin position="258"/>
        <end position="279"/>
    </location>
</feature>
<dbReference type="HOGENOM" id="CLU_044614_9_0_1"/>
<feature type="transmembrane region" description="Helical" evidence="1">
    <location>
        <begin position="61"/>
        <end position="80"/>
    </location>
</feature>
<evidence type="ECO:0000313" key="3">
    <source>
        <dbReference type="Proteomes" id="UP000007431"/>
    </source>
</evidence>
<proteinExistence type="predicted"/>
<reference evidence="2 3" key="1">
    <citation type="journal article" date="2010" name="Nat. Biotechnol.">
        <title>Genome sequence of the model mushroom Schizophyllum commune.</title>
        <authorList>
            <person name="Ohm R.A."/>
            <person name="de Jong J.F."/>
            <person name="Lugones L.G."/>
            <person name="Aerts A."/>
            <person name="Kothe E."/>
            <person name="Stajich J.E."/>
            <person name="de Vries R.P."/>
            <person name="Record E."/>
            <person name="Levasseur A."/>
            <person name="Baker S.E."/>
            <person name="Bartholomew K.A."/>
            <person name="Coutinho P.M."/>
            <person name="Erdmann S."/>
            <person name="Fowler T.J."/>
            <person name="Gathman A.C."/>
            <person name="Lombard V."/>
            <person name="Henrissat B."/>
            <person name="Knabe N."/>
            <person name="Kuees U."/>
            <person name="Lilly W.W."/>
            <person name="Lindquist E."/>
            <person name="Lucas S."/>
            <person name="Magnuson J.K."/>
            <person name="Piumi F."/>
            <person name="Raudaskoski M."/>
            <person name="Salamov A."/>
            <person name="Schmutz J."/>
            <person name="Schwarze F.W.M.R."/>
            <person name="vanKuyk P.A."/>
            <person name="Horton J.S."/>
            <person name="Grigoriev I.V."/>
            <person name="Woesten H.A.B."/>
        </authorList>
    </citation>
    <scope>NUCLEOTIDE SEQUENCE [LARGE SCALE GENOMIC DNA]</scope>
    <source>
        <strain evidence="3">H4-8 / FGSC 9210</strain>
    </source>
</reference>
<dbReference type="RefSeq" id="XP_003030724.1">
    <property type="nucleotide sequence ID" value="XM_003030678.1"/>
</dbReference>